<evidence type="ECO:0000313" key="3">
    <source>
        <dbReference type="EMBL" id="PTL56203.1"/>
    </source>
</evidence>
<dbReference type="PANTHER" id="PTHR43179:SF7">
    <property type="entry name" value="RHAMNOSYLTRANSFERASE WBBL"/>
    <property type="match status" value="1"/>
</dbReference>
<dbReference type="PANTHER" id="PTHR43179">
    <property type="entry name" value="RHAMNOSYLTRANSFERASE WBBL"/>
    <property type="match status" value="1"/>
</dbReference>
<accession>A0A2T4UEI9</accession>
<reference evidence="3 4" key="1">
    <citation type="submission" date="2018-03" db="EMBL/GenBank/DDBJ databases">
        <title>Aquarubrobacter algicola gen. nov., sp. nov., a novel actinobacterium isolated from shallow eutrophic lake during the end of cyanobacterial harmful algal blooms.</title>
        <authorList>
            <person name="Chun S.J."/>
        </authorList>
    </citation>
    <scope>NUCLEOTIDE SEQUENCE [LARGE SCALE GENOMIC DNA]</scope>
    <source>
        <strain evidence="3 4">Seoho-28</strain>
    </source>
</reference>
<comment type="caution">
    <text evidence="3">The sequence shown here is derived from an EMBL/GenBank/DDBJ whole genome shotgun (WGS) entry which is preliminary data.</text>
</comment>
<feature type="compositionally biased region" description="Basic residues" evidence="1">
    <location>
        <begin position="45"/>
        <end position="67"/>
    </location>
</feature>
<feature type="compositionally biased region" description="Basic residues" evidence="1">
    <location>
        <begin position="82"/>
        <end position="91"/>
    </location>
</feature>
<name>A0A2T4UEI9_9ACTN</name>
<organism evidence="3 4">
    <name type="scientific">Paraconexibacter algicola</name>
    <dbReference type="NCBI Taxonomy" id="2133960"/>
    <lineage>
        <taxon>Bacteria</taxon>
        <taxon>Bacillati</taxon>
        <taxon>Actinomycetota</taxon>
        <taxon>Thermoleophilia</taxon>
        <taxon>Solirubrobacterales</taxon>
        <taxon>Paraconexibacteraceae</taxon>
        <taxon>Paraconexibacter</taxon>
    </lineage>
</organism>
<dbReference type="EMBL" id="PYYB01000002">
    <property type="protein sequence ID" value="PTL56203.1"/>
    <property type="molecule type" value="Genomic_DNA"/>
</dbReference>
<sequence>MAGGLRLPAAGGGPPGDAVGAERPGRAPRDAARRRAARRTGGPARARRRARADRGRRRAARGPRRPGARGGRPADLGGGGPRHARRARRRRGGVAVSVTLVVVLHDSAAPLERLLASLEAHAGPLAPQLVCVDSGSRDGGAGVALARAHGAEVLVLDGNPGFGTANVAGLARARHPVTVLLNPDVELLDDRALPALVAHAAGHDALHVPRLLTPAGTVEDSAHPRPGSPGHALLALAHPPLLPRRLREAAQPWRADRPRTVGWAIAACVAARTTTLRELGPFDPAAFLFFEDLDLCLHAAATGRPTVLHPDLALRHAGRHSTGPAFGGEPVALLARRRRHVVATRLGARGLRRDDRLQAATFATRLLAARLRPGADATLVRARRDALRAARRAAPDARAVLAADPAQNRPS</sequence>
<feature type="compositionally biased region" description="Basic and acidic residues" evidence="1">
    <location>
        <begin position="23"/>
        <end position="33"/>
    </location>
</feature>
<protein>
    <recommendedName>
        <fullName evidence="2">Glycosyltransferase 2-like domain-containing protein</fullName>
    </recommendedName>
</protein>
<dbReference type="InterPro" id="IPR029044">
    <property type="entry name" value="Nucleotide-diphossugar_trans"/>
</dbReference>
<feature type="domain" description="Glycosyltransferase 2-like" evidence="2">
    <location>
        <begin position="100"/>
        <end position="210"/>
    </location>
</feature>
<dbReference type="SUPFAM" id="SSF53448">
    <property type="entry name" value="Nucleotide-diphospho-sugar transferases"/>
    <property type="match status" value="1"/>
</dbReference>
<keyword evidence="4" id="KW-1185">Reference proteome</keyword>
<evidence type="ECO:0000259" key="2">
    <source>
        <dbReference type="Pfam" id="PF00535"/>
    </source>
</evidence>
<dbReference type="InterPro" id="IPR001173">
    <property type="entry name" value="Glyco_trans_2-like"/>
</dbReference>
<dbReference type="Gene3D" id="3.90.550.10">
    <property type="entry name" value="Spore Coat Polysaccharide Biosynthesis Protein SpsA, Chain A"/>
    <property type="match status" value="1"/>
</dbReference>
<feature type="region of interest" description="Disordered" evidence="1">
    <location>
        <begin position="1"/>
        <end position="91"/>
    </location>
</feature>
<proteinExistence type="predicted"/>
<evidence type="ECO:0000256" key="1">
    <source>
        <dbReference type="SAM" id="MobiDB-lite"/>
    </source>
</evidence>
<dbReference type="Proteomes" id="UP000240739">
    <property type="component" value="Unassembled WGS sequence"/>
</dbReference>
<evidence type="ECO:0000313" key="4">
    <source>
        <dbReference type="Proteomes" id="UP000240739"/>
    </source>
</evidence>
<dbReference type="Pfam" id="PF00535">
    <property type="entry name" value="Glycos_transf_2"/>
    <property type="match status" value="1"/>
</dbReference>
<dbReference type="AlphaFoldDB" id="A0A2T4UEI9"/>
<gene>
    <name evidence="3" type="ORF">C7Y72_14545</name>
</gene>